<dbReference type="InterPro" id="IPR002893">
    <property type="entry name" value="Znf_MYND"/>
</dbReference>
<dbReference type="STRING" id="685588.A0A067SMI0"/>
<evidence type="ECO:0000256" key="2">
    <source>
        <dbReference type="ARBA" id="ARBA00022771"/>
    </source>
</evidence>
<evidence type="ECO:0000256" key="3">
    <source>
        <dbReference type="ARBA" id="ARBA00022833"/>
    </source>
</evidence>
<accession>A0A067SMI0</accession>
<dbReference type="SUPFAM" id="SSF144232">
    <property type="entry name" value="HIT/MYND zinc finger-like"/>
    <property type="match status" value="1"/>
</dbReference>
<dbReference type="Gene3D" id="6.10.140.2220">
    <property type="match status" value="1"/>
</dbReference>
<protein>
    <recommendedName>
        <fullName evidence="5">MYND-type domain-containing protein</fullName>
    </recommendedName>
</protein>
<gene>
    <name evidence="6" type="ORF">GALMADRAFT_254071</name>
</gene>
<dbReference type="HOGENOM" id="CLU_082783_0_0_1"/>
<evidence type="ECO:0000313" key="7">
    <source>
        <dbReference type="Proteomes" id="UP000027222"/>
    </source>
</evidence>
<feature type="domain" description="MYND-type" evidence="5">
    <location>
        <begin position="5"/>
        <end position="46"/>
    </location>
</feature>
<dbReference type="AlphaFoldDB" id="A0A067SMI0"/>
<evidence type="ECO:0000256" key="1">
    <source>
        <dbReference type="ARBA" id="ARBA00022723"/>
    </source>
</evidence>
<name>A0A067SMI0_GALM3</name>
<organism evidence="6 7">
    <name type="scientific">Galerina marginata (strain CBS 339.88)</name>
    <dbReference type="NCBI Taxonomy" id="685588"/>
    <lineage>
        <taxon>Eukaryota</taxon>
        <taxon>Fungi</taxon>
        <taxon>Dikarya</taxon>
        <taxon>Basidiomycota</taxon>
        <taxon>Agaricomycotina</taxon>
        <taxon>Agaricomycetes</taxon>
        <taxon>Agaricomycetidae</taxon>
        <taxon>Agaricales</taxon>
        <taxon>Agaricineae</taxon>
        <taxon>Strophariaceae</taxon>
        <taxon>Galerina</taxon>
    </lineage>
</organism>
<dbReference type="OrthoDB" id="341421at2759"/>
<keyword evidence="7" id="KW-1185">Reference proteome</keyword>
<dbReference type="PROSITE" id="PS01360">
    <property type="entry name" value="ZF_MYND_1"/>
    <property type="match status" value="1"/>
</dbReference>
<sequence length="191" mass="22611">MSTVCSHCGKFPELNKRMSKCARCKFQLYCSRQCQKDDWPDHKQWCGDEEKQLSFILKYAMRMNNDDDFLQSLGLALAEEFYKTFTTTPNPKRMWVAHLQLCLVPYNPEDMDALNSLDVPLEPLLEKHIDGMLAICDLGDCSNLDKFPLEQCRHRLWQTYRDKMNRTGFKDDHVVLVRFGYRDMDFYFLPI</sequence>
<evidence type="ECO:0000313" key="6">
    <source>
        <dbReference type="EMBL" id="KDR71252.1"/>
    </source>
</evidence>
<dbReference type="Pfam" id="PF01753">
    <property type="entry name" value="zf-MYND"/>
    <property type="match status" value="1"/>
</dbReference>
<dbReference type="GO" id="GO:0008270">
    <property type="term" value="F:zinc ion binding"/>
    <property type="evidence" value="ECO:0007669"/>
    <property type="project" value="UniProtKB-KW"/>
</dbReference>
<proteinExistence type="predicted"/>
<keyword evidence="2 4" id="KW-0863">Zinc-finger</keyword>
<reference evidence="7" key="1">
    <citation type="journal article" date="2014" name="Proc. Natl. Acad. Sci. U.S.A.">
        <title>Extensive sampling of basidiomycete genomes demonstrates inadequacy of the white-rot/brown-rot paradigm for wood decay fungi.</title>
        <authorList>
            <person name="Riley R."/>
            <person name="Salamov A.A."/>
            <person name="Brown D.W."/>
            <person name="Nagy L.G."/>
            <person name="Floudas D."/>
            <person name="Held B.W."/>
            <person name="Levasseur A."/>
            <person name="Lombard V."/>
            <person name="Morin E."/>
            <person name="Otillar R."/>
            <person name="Lindquist E.A."/>
            <person name="Sun H."/>
            <person name="LaButti K.M."/>
            <person name="Schmutz J."/>
            <person name="Jabbour D."/>
            <person name="Luo H."/>
            <person name="Baker S.E."/>
            <person name="Pisabarro A.G."/>
            <person name="Walton J.D."/>
            <person name="Blanchette R.A."/>
            <person name="Henrissat B."/>
            <person name="Martin F."/>
            <person name="Cullen D."/>
            <person name="Hibbett D.S."/>
            <person name="Grigoriev I.V."/>
        </authorList>
    </citation>
    <scope>NUCLEOTIDE SEQUENCE [LARGE SCALE GENOMIC DNA]</scope>
    <source>
        <strain evidence="7">CBS 339.88</strain>
    </source>
</reference>
<evidence type="ECO:0000256" key="4">
    <source>
        <dbReference type="PROSITE-ProRule" id="PRU00134"/>
    </source>
</evidence>
<keyword evidence="3" id="KW-0862">Zinc</keyword>
<evidence type="ECO:0000259" key="5">
    <source>
        <dbReference type="PROSITE" id="PS50865"/>
    </source>
</evidence>
<dbReference type="EMBL" id="KL142393">
    <property type="protein sequence ID" value="KDR71252.1"/>
    <property type="molecule type" value="Genomic_DNA"/>
</dbReference>
<keyword evidence="1" id="KW-0479">Metal-binding</keyword>
<dbReference type="PROSITE" id="PS50865">
    <property type="entry name" value="ZF_MYND_2"/>
    <property type="match status" value="1"/>
</dbReference>
<dbReference type="Proteomes" id="UP000027222">
    <property type="component" value="Unassembled WGS sequence"/>
</dbReference>